<evidence type="ECO:0000256" key="2">
    <source>
        <dbReference type="ARBA" id="ARBA00008340"/>
    </source>
</evidence>
<evidence type="ECO:0008006" key="10">
    <source>
        <dbReference type="Google" id="ProtNLM"/>
    </source>
</evidence>
<reference evidence="9" key="1">
    <citation type="submission" date="2021-01" db="EMBL/GenBank/DDBJ databases">
        <authorList>
            <person name="Corre E."/>
            <person name="Pelletier E."/>
            <person name="Niang G."/>
            <person name="Scheremetjew M."/>
            <person name="Finn R."/>
            <person name="Kale V."/>
            <person name="Holt S."/>
            <person name="Cochrane G."/>
            <person name="Meng A."/>
            <person name="Brown T."/>
            <person name="Cohen L."/>
        </authorList>
    </citation>
    <scope>NUCLEOTIDE SEQUENCE</scope>
    <source>
        <strain evidence="9">UTEX LB 985</strain>
    </source>
</reference>
<evidence type="ECO:0000256" key="6">
    <source>
        <dbReference type="ARBA" id="ARBA00023273"/>
    </source>
</evidence>
<dbReference type="GO" id="GO:0005929">
    <property type="term" value="C:cilium"/>
    <property type="evidence" value="ECO:0007669"/>
    <property type="project" value="UniProtKB-SubCell"/>
</dbReference>
<evidence type="ECO:0000256" key="1">
    <source>
        <dbReference type="ARBA" id="ARBA00004138"/>
    </source>
</evidence>
<keyword evidence="6" id="KW-0966">Cell projection</keyword>
<comment type="similarity">
    <text evidence="2">Belongs to the CLUAP1 family.</text>
</comment>
<sequence length="441" mass="49905">MSFRELRNFKEIMCTLGYPRLISIENFKVPHFELVADILVWLCHRYDKNMEILDEIRTENDRVAFLKSVAEQLLVKARVKLNLKNLYSSNGFAVRELLKMATLLHEAHKNSATDEGDDTLPADIGPGHKFADVKLTRSLAADITKYGARLHELLGMHAESKENAARALGKNFDVDYLQRQLHEMVGQVTDQTEQLRGMLSNLEADEANLQQKIDKKKSELDRHQKRLQSLQTVRPAFMDEYERLEAELSGQYSLYVQSWRNMSYLEAELDAINAQEEDRIAENDRQRQMMQRRLREEELRILRGQAKVDERSLDEALMVGANDTKRAIKRPGAASTRRDGRGGSGGRGGGEFGQGEFGGAAYGAMTPIDDDDEESDLEREQGEESDMEGEEEEDSDGAVSFTNEGPPDGDQADHDEDDLGDSEDGESFGDEDEEGEEDNEF</sequence>
<dbReference type="PANTHER" id="PTHR21547">
    <property type="entry name" value="CLUSTERIN ASSOCIATED PROTEIN 1"/>
    <property type="match status" value="1"/>
</dbReference>
<evidence type="ECO:0000313" key="9">
    <source>
        <dbReference type="EMBL" id="CAD9551866.1"/>
    </source>
</evidence>
<evidence type="ECO:0000256" key="8">
    <source>
        <dbReference type="SAM" id="MobiDB-lite"/>
    </source>
</evidence>
<evidence type="ECO:0000256" key="3">
    <source>
        <dbReference type="ARBA" id="ARBA00022794"/>
    </source>
</evidence>
<keyword evidence="3" id="KW-0970">Cilium biogenesis/degradation</keyword>
<dbReference type="GO" id="GO:0030992">
    <property type="term" value="C:intraciliary transport particle B"/>
    <property type="evidence" value="ECO:0007669"/>
    <property type="project" value="TreeGrafter"/>
</dbReference>
<dbReference type="GO" id="GO:0060271">
    <property type="term" value="P:cilium assembly"/>
    <property type="evidence" value="ECO:0007669"/>
    <property type="project" value="TreeGrafter"/>
</dbReference>
<feature type="coiled-coil region" evidence="7">
    <location>
        <begin position="192"/>
        <end position="247"/>
    </location>
</feature>
<evidence type="ECO:0000256" key="4">
    <source>
        <dbReference type="ARBA" id="ARBA00023054"/>
    </source>
</evidence>
<proteinExistence type="inferred from homology"/>
<feature type="region of interest" description="Disordered" evidence="8">
    <location>
        <begin position="324"/>
        <end position="441"/>
    </location>
</feature>
<dbReference type="Pfam" id="PF10234">
    <property type="entry name" value="Cluap1"/>
    <property type="match status" value="1"/>
</dbReference>
<gene>
    <name evidence="9" type="ORF">CBRE1094_LOCUS45807</name>
</gene>
<dbReference type="PANTHER" id="PTHR21547:SF0">
    <property type="entry name" value="CLUSTERIN-ASSOCIATED PROTEIN 1"/>
    <property type="match status" value="1"/>
</dbReference>
<feature type="compositionally biased region" description="Acidic residues" evidence="8">
    <location>
        <begin position="413"/>
        <end position="441"/>
    </location>
</feature>
<evidence type="ECO:0000256" key="5">
    <source>
        <dbReference type="ARBA" id="ARBA00023069"/>
    </source>
</evidence>
<dbReference type="InterPro" id="IPR019366">
    <property type="entry name" value="Clusterin-associated_protein-1"/>
</dbReference>
<accession>A0A7S2JM75</accession>
<dbReference type="AlphaFoldDB" id="A0A7S2JM75"/>
<organism evidence="9">
    <name type="scientific">Haptolina brevifila</name>
    <dbReference type="NCBI Taxonomy" id="156173"/>
    <lineage>
        <taxon>Eukaryota</taxon>
        <taxon>Haptista</taxon>
        <taxon>Haptophyta</taxon>
        <taxon>Prymnesiophyceae</taxon>
        <taxon>Prymnesiales</taxon>
        <taxon>Prymnesiaceae</taxon>
        <taxon>Haptolina</taxon>
    </lineage>
</organism>
<dbReference type="GO" id="GO:0005815">
    <property type="term" value="C:microtubule organizing center"/>
    <property type="evidence" value="ECO:0007669"/>
    <property type="project" value="TreeGrafter"/>
</dbReference>
<comment type="subcellular location">
    <subcellularLocation>
        <location evidence="1">Cell projection</location>
        <location evidence="1">Cilium</location>
    </subcellularLocation>
</comment>
<dbReference type="EMBL" id="HBGU01083956">
    <property type="protein sequence ID" value="CAD9551866.1"/>
    <property type="molecule type" value="Transcribed_RNA"/>
</dbReference>
<keyword evidence="4 7" id="KW-0175">Coiled coil</keyword>
<feature type="compositionally biased region" description="Acidic residues" evidence="8">
    <location>
        <begin position="368"/>
        <end position="396"/>
    </location>
</feature>
<feature type="compositionally biased region" description="Gly residues" evidence="8">
    <location>
        <begin position="342"/>
        <end position="361"/>
    </location>
</feature>
<feature type="coiled-coil region" evidence="7">
    <location>
        <begin position="273"/>
        <end position="300"/>
    </location>
</feature>
<name>A0A7S2JM75_9EUKA</name>
<protein>
    <recommendedName>
        <fullName evidence="10">Clusterin-associated protein 1</fullName>
    </recommendedName>
</protein>
<evidence type="ECO:0000256" key="7">
    <source>
        <dbReference type="SAM" id="Coils"/>
    </source>
</evidence>
<keyword evidence="5" id="KW-0969">Cilium</keyword>